<name>A0A918G870_STRGD</name>
<gene>
    <name evidence="3" type="ORF">GCM10010238_10490</name>
</gene>
<reference evidence="3" key="1">
    <citation type="journal article" date="2014" name="Int. J. Syst. Evol. Microbiol.">
        <title>Complete genome sequence of Corynebacterium casei LMG S-19264T (=DSM 44701T), isolated from a smear-ripened cheese.</title>
        <authorList>
            <consortium name="US DOE Joint Genome Institute (JGI-PGF)"/>
            <person name="Walter F."/>
            <person name="Albersmeier A."/>
            <person name="Kalinowski J."/>
            <person name="Ruckert C."/>
        </authorList>
    </citation>
    <scope>NUCLEOTIDE SEQUENCE</scope>
    <source>
        <strain evidence="3">JCM 4234</strain>
    </source>
</reference>
<dbReference type="AlphaFoldDB" id="A0A918G870"/>
<evidence type="ECO:0000313" key="3">
    <source>
        <dbReference type="EMBL" id="GGS24270.1"/>
    </source>
</evidence>
<feature type="transmembrane region" description="Helical" evidence="2">
    <location>
        <begin position="36"/>
        <end position="56"/>
    </location>
</feature>
<protein>
    <submittedName>
        <fullName evidence="3">Uncharacterized protein</fullName>
    </submittedName>
</protein>
<reference evidence="3" key="2">
    <citation type="submission" date="2020-09" db="EMBL/GenBank/DDBJ databases">
        <authorList>
            <person name="Sun Q."/>
            <person name="Ohkuma M."/>
        </authorList>
    </citation>
    <scope>NUCLEOTIDE SEQUENCE</scope>
    <source>
        <strain evidence="3">JCM 4234</strain>
    </source>
</reference>
<evidence type="ECO:0000256" key="1">
    <source>
        <dbReference type="SAM" id="MobiDB-lite"/>
    </source>
</evidence>
<keyword evidence="2" id="KW-0812">Transmembrane</keyword>
<organism evidence="3 4">
    <name type="scientific">Streptomyces griseoviridis</name>
    <dbReference type="NCBI Taxonomy" id="45398"/>
    <lineage>
        <taxon>Bacteria</taxon>
        <taxon>Bacillati</taxon>
        <taxon>Actinomycetota</taxon>
        <taxon>Actinomycetes</taxon>
        <taxon>Kitasatosporales</taxon>
        <taxon>Streptomycetaceae</taxon>
        <taxon>Streptomyces</taxon>
    </lineage>
</organism>
<evidence type="ECO:0000256" key="2">
    <source>
        <dbReference type="SAM" id="Phobius"/>
    </source>
</evidence>
<keyword evidence="4" id="KW-1185">Reference proteome</keyword>
<feature type="compositionally biased region" description="Basic residues" evidence="1">
    <location>
        <begin position="58"/>
        <end position="68"/>
    </location>
</feature>
<dbReference type="EMBL" id="BMSL01000002">
    <property type="protein sequence ID" value="GGS24270.1"/>
    <property type="molecule type" value="Genomic_DNA"/>
</dbReference>
<comment type="caution">
    <text evidence="3">The sequence shown here is derived from an EMBL/GenBank/DDBJ whole genome shotgun (WGS) entry which is preliminary data.</text>
</comment>
<keyword evidence="2" id="KW-0472">Membrane</keyword>
<proteinExistence type="predicted"/>
<dbReference type="Proteomes" id="UP000653493">
    <property type="component" value="Unassembled WGS sequence"/>
</dbReference>
<sequence>MLRHEFQPGRLVAGVFLTVAGVVCLGDAEGRWATPWFVSIPLVMGGLCLAGAIGTVTRGRRRGRRRSPRGPDPSAGTRPGGAGTVDETGPAVGLGKRDSHG</sequence>
<accession>A0A918G870</accession>
<keyword evidence="2" id="KW-1133">Transmembrane helix</keyword>
<evidence type="ECO:0000313" key="4">
    <source>
        <dbReference type="Proteomes" id="UP000653493"/>
    </source>
</evidence>
<feature type="region of interest" description="Disordered" evidence="1">
    <location>
        <begin position="57"/>
        <end position="101"/>
    </location>
</feature>